<evidence type="ECO:0000313" key="1">
    <source>
        <dbReference type="EMBL" id="JAH92625.1"/>
    </source>
</evidence>
<accession>A0A0E9WSV0</accession>
<reference evidence="1" key="2">
    <citation type="journal article" date="2015" name="Fish Shellfish Immunol.">
        <title>Early steps in the European eel (Anguilla anguilla)-Vibrio vulnificus interaction in the gills: Role of the RtxA13 toxin.</title>
        <authorList>
            <person name="Callol A."/>
            <person name="Pajuelo D."/>
            <person name="Ebbesson L."/>
            <person name="Teles M."/>
            <person name="MacKenzie S."/>
            <person name="Amaro C."/>
        </authorList>
    </citation>
    <scope>NUCLEOTIDE SEQUENCE</scope>
</reference>
<name>A0A0E9WSV0_ANGAN</name>
<protein>
    <submittedName>
        <fullName evidence="1">Uncharacterized protein</fullName>
    </submittedName>
</protein>
<dbReference type="EMBL" id="GBXM01015952">
    <property type="protein sequence ID" value="JAH92625.1"/>
    <property type="molecule type" value="Transcribed_RNA"/>
</dbReference>
<proteinExistence type="predicted"/>
<sequence length="34" mass="3909">MHVLLGLCLIHHPNINFYSLTTNKVVLNISEKVF</sequence>
<reference evidence="1" key="1">
    <citation type="submission" date="2014-11" db="EMBL/GenBank/DDBJ databases">
        <authorList>
            <person name="Amaro Gonzalez C."/>
        </authorList>
    </citation>
    <scope>NUCLEOTIDE SEQUENCE</scope>
</reference>
<organism evidence="1">
    <name type="scientific">Anguilla anguilla</name>
    <name type="common">European freshwater eel</name>
    <name type="synonym">Muraena anguilla</name>
    <dbReference type="NCBI Taxonomy" id="7936"/>
    <lineage>
        <taxon>Eukaryota</taxon>
        <taxon>Metazoa</taxon>
        <taxon>Chordata</taxon>
        <taxon>Craniata</taxon>
        <taxon>Vertebrata</taxon>
        <taxon>Euteleostomi</taxon>
        <taxon>Actinopterygii</taxon>
        <taxon>Neopterygii</taxon>
        <taxon>Teleostei</taxon>
        <taxon>Anguilliformes</taxon>
        <taxon>Anguillidae</taxon>
        <taxon>Anguilla</taxon>
    </lineage>
</organism>
<dbReference type="AlphaFoldDB" id="A0A0E9WSV0"/>